<dbReference type="PROSITE" id="PS51742">
    <property type="entry name" value="PPC"/>
    <property type="match status" value="1"/>
</dbReference>
<dbReference type="GO" id="GO:0005634">
    <property type="term" value="C:nucleus"/>
    <property type="evidence" value="ECO:0007669"/>
    <property type="project" value="UniProtKB-SubCell"/>
</dbReference>
<dbReference type="GO" id="GO:0003680">
    <property type="term" value="F:minor groove of adenine-thymine-rich DNA binding"/>
    <property type="evidence" value="ECO:0007669"/>
    <property type="project" value="UniProtKB-UniRule"/>
</dbReference>
<dbReference type="InterPro" id="IPR039605">
    <property type="entry name" value="AHL"/>
</dbReference>
<feature type="compositionally biased region" description="Polar residues" evidence="6">
    <location>
        <begin position="20"/>
        <end position="42"/>
    </location>
</feature>
<comment type="domain">
    <text evidence="5">The PPC domain mediates interactions between AHL proteins.</text>
</comment>
<dbReference type="GeneID" id="111459658"/>
<accession>A0A6J1H1U0</accession>
<dbReference type="PANTHER" id="PTHR31500:SF45">
    <property type="entry name" value="AT-HOOK MOTIF NUCLEAR-LOCALIZED PROTEIN"/>
    <property type="match status" value="1"/>
</dbReference>
<keyword evidence="3 5" id="KW-0804">Transcription</keyword>
<keyword evidence="9" id="KW-1185">Reference proteome</keyword>
<dbReference type="RefSeq" id="XP_022958437.1">
    <property type="nucleotide sequence ID" value="XM_023102669.1"/>
</dbReference>
<dbReference type="AlphaFoldDB" id="A0A6J1H1U0"/>
<feature type="region of interest" description="Disordered" evidence="6">
    <location>
        <begin position="267"/>
        <end position="295"/>
    </location>
</feature>
<evidence type="ECO:0000259" key="8">
    <source>
        <dbReference type="PROSITE" id="PS51742"/>
    </source>
</evidence>
<feature type="transmembrane region" description="Helical" evidence="7">
    <location>
        <begin position="235"/>
        <end position="257"/>
    </location>
</feature>
<dbReference type="Proteomes" id="UP000504609">
    <property type="component" value="Unplaced"/>
</dbReference>
<proteinExistence type="predicted"/>
<evidence type="ECO:0000256" key="2">
    <source>
        <dbReference type="ARBA" id="ARBA00023125"/>
    </source>
</evidence>
<evidence type="ECO:0000256" key="5">
    <source>
        <dbReference type="RuleBase" id="RU367031"/>
    </source>
</evidence>
<gene>
    <name evidence="10" type="primary">LOC111459658</name>
</gene>
<comment type="subcellular location">
    <subcellularLocation>
        <location evidence="5">Nucleus</location>
    </subcellularLocation>
</comment>
<feature type="region of interest" description="Disordered" evidence="6">
    <location>
        <begin position="19"/>
        <end position="121"/>
    </location>
</feature>
<feature type="compositionally biased region" description="Low complexity" evidence="6">
    <location>
        <begin position="93"/>
        <end position="109"/>
    </location>
</feature>
<evidence type="ECO:0000256" key="6">
    <source>
        <dbReference type="SAM" id="MobiDB-lite"/>
    </source>
</evidence>
<dbReference type="Pfam" id="PF03479">
    <property type="entry name" value="PCC"/>
    <property type="match status" value="1"/>
</dbReference>
<sequence length="295" mass="31289">MLALTNPKVQSIREEVFSMEDQNLTAESESLTDLKSTTTEINGASDDEDTSIGNSGIVGEGHLEELSSGEVISKKKRRGRPRRKAAIDLEKPSSPSSQGSLSSSANSRNTSKRRLGRPPGSGRLQLLASLGGFAWDTAGGSFTPHILHIPKGEDIVKGLSRFSKKGPRAICIISAVGSVSSVHLRQVDAEPNTTQKFQGMFEILRITGSFVGQMNGKRTKVGQVSISLAHPDGRVFGGVVASALIAATPIQIVVASFKQKISPAVKRMHTPAHNSQSSAGTDEEEVCDAPGTPQH</sequence>
<evidence type="ECO:0000256" key="7">
    <source>
        <dbReference type="SAM" id="Phobius"/>
    </source>
</evidence>
<evidence type="ECO:0000256" key="3">
    <source>
        <dbReference type="ARBA" id="ARBA00023163"/>
    </source>
</evidence>
<dbReference type="KEGG" id="cmos:111459658"/>
<dbReference type="PANTHER" id="PTHR31500">
    <property type="entry name" value="AT-HOOK MOTIF NUCLEAR-LOCALIZED PROTEIN 9"/>
    <property type="match status" value="1"/>
</dbReference>
<keyword evidence="7" id="KW-0812">Transmembrane</keyword>
<feature type="compositionally biased region" description="Basic residues" evidence="6">
    <location>
        <begin position="74"/>
        <end position="84"/>
    </location>
</feature>
<name>A0A6J1H1U0_CUCMO</name>
<evidence type="ECO:0000256" key="4">
    <source>
        <dbReference type="ARBA" id="ARBA00023242"/>
    </source>
</evidence>
<evidence type="ECO:0000313" key="9">
    <source>
        <dbReference type="Proteomes" id="UP000504609"/>
    </source>
</evidence>
<dbReference type="CDD" id="cd11378">
    <property type="entry name" value="DUF296"/>
    <property type="match status" value="1"/>
</dbReference>
<dbReference type="InterPro" id="IPR005175">
    <property type="entry name" value="PPC_dom"/>
</dbReference>
<comment type="function">
    <text evidence="5">Transcription factor that specifically binds AT-rich DNA sequences related to the nuclear matrix attachment regions (MARs).</text>
</comment>
<keyword evidence="7" id="KW-1133">Transmembrane helix</keyword>
<feature type="domain" description="PPC" evidence="8">
    <location>
        <begin position="139"/>
        <end position="278"/>
    </location>
</feature>
<protein>
    <recommendedName>
        <fullName evidence="5">AT-hook motif nuclear-localized protein</fullName>
    </recommendedName>
</protein>
<keyword evidence="7" id="KW-0472">Membrane</keyword>
<dbReference type="Gene3D" id="3.30.1330.80">
    <property type="entry name" value="Hypothetical protein, similar to alpha- acetolactate decarboxylase, domain 2"/>
    <property type="match status" value="1"/>
</dbReference>
<organism evidence="9 10">
    <name type="scientific">Cucurbita moschata</name>
    <name type="common">Winter crookneck squash</name>
    <name type="synonym">Cucurbita pepo var. moschata</name>
    <dbReference type="NCBI Taxonomy" id="3662"/>
    <lineage>
        <taxon>Eukaryota</taxon>
        <taxon>Viridiplantae</taxon>
        <taxon>Streptophyta</taxon>
        <taxon>Embryophyta</taxon>
        <taxon>Tracheophyta</taxon>
        <taxon>Spermatophyta</taxon>
        <taxon>Magnoliopsida</taxon>
        <taxon>eudicotyledons</taxon>
        <taxon>Gunneridae</taxon>
        <taxon>Pentapetalae</taxon>
        <taxon>rosids</taxon>
        <taxon>fabids</taxon>
        <taxon>Cucurbitales</taxon>
        <taxon>Cucurbitaceae</taxon>
        <taxon>Cucurbiteae</taxon>
        <taxon>Cucurbita</taxon>
    </lineage>
</organism>
<evidence type="ECO:0000313" key="10">
    <source>
        <dbReference type="RefSeq" id="XP_022958437.1"/>
    </source>
</evidence>
<reference evidence="10" key="1">
    <citation type="submission" date="2025-08" db="UniProtKB">
        <authorList>
            <consortium name="RefSeq"/>
        </authorList>
    </citation>
    <scope>IDENTIFICATION</scope>
    <source>
        <tissue evidence="10">Young leaves</tissue>
    </source>
</reference>
<dbReference type="SUPFAM" id="SSF117856">
    <property type="entry name" value="AF0104/ALDC/Ptd012-like"/>
    <property type="match status" value="1"/>
</dbReference>
<keyword evidence="2 5" id="KW-0238">DNA-binding</keyword>
<evidence type="ECO:0000256" key="1">
    <source>
        <dbReference type="ARBA" id="ARBA00023015"/>
    </source>
</evidence>
<keyword evidence="1 5" id="KW-0805">Transcription regulation</keyword>
<keyword evidence="4 5" id="KW-0539">Nucleus</keyword>